<feature type="transmembrane region" description="Helical" evidence="1">
    <location>
        <begin position="153"/>
        <end position="172"/>
    </location>
</feature>
<feature type="transmembrane region" description="Helical" evidence="1">
    <location>
        <begin position="129"/>
        <end position="147"/>
    </location>
</feature>
<dbReference type="GO" id="GO:0080120">
    <property type="term" value="P:CAAX-box protein maturation"/>
    <property type="evidence" value="ECO:0007669"/>
    <property type="project" value="UniProtKB-ARBA"/>
</dbReference>
<keyword evidence="3" id="KW-0482">Metalloprotease</keyword>
<protein>
    <submittedName>
        <fullName evidence="3">CPBP family intramembrane metalloprotease</fullName>
    </submittedName>
</protein>
<name>A0A2R3ZBA1_9FLAO</name>
<keyword evidence="3" id="KW-0645">Protease</keyword>
<dbReference type="OrthoDB" id="1453037at2"/>
<dbReference type="Pfam" id="PF02517">
    <property type="entry name" value="Rce1-like"/>
    <property type="match status" value="1"/>
</dbReference>
<dbReference type="AlphaFoldDB" id="A0A2R3ZBA1"/>
<feature type="transmembrane region" description="Helical" evidence="1">
    <location>
        <begin position="184"/>
        <end position="204"/>
    </location>
</feature>
<proteinExistence type="predicted"/>
<gene>
    <name evidence="3" type="ORF">C7S20_17740</name>
</gene>
<dbReference type="Proteomes" id="UP000241507">
    <property type="component" value="Chromosome"/>
</dbReference>
<dbReference type="GO" id="GO:0006508">
    <property type="term" value="P:proteolysis"/>
    <property type="evidence" value="ECO:0007669"/>
    <property type="project" value="UniProtKB-KW"/>
</dbReference>
<dbReference type="GO" id="GO:0008237">
    <property type="term" value="F:metallopeptidase activity"/>
    <property type="evidence" value="ECO:0007669"/>
    <property type="project" value="UniProtKB-KW"/>
</dbReference>
<organism evidence="3 4">
    <name type="scientific">Christiangramia fulva</name>
    <dbReference type="NCBI Taxonomy" id="2126553"/>
    <lineage>
        <taxon>Bacteria</taxon>
        <taxon>Pseudomonadati</taxon>
        <taxon>Bacteroidota</taxon>
        <taxon>Flavobacteriia</taxon>
        <taxon>Flavobacteriales</taxon>
        <taxon>Flavobacteriaceae</taxon>
        <taxon>Christiangramia</taxon>
    </lineage>
</organism>
<reference evidence="4" key="1">
    <citation type="submission" date="2018-03" db="EMBL/GenBank/DDBJ databases">
        <title>Gramella fulva sp. nov., isolated from a dry surface of tidal flat.</title>
        <authorList>
            <person name="Hwang S.H."/>
            <person name="Hwang W.M."/>
            <person name="Kang K."/>
            <person name="Ahn T.-Y."/>
        </authorList>
    </citation>
    <scope>NUCLEOTIDE SEQUENCE [LARGE SCALE GENOMIC DNA]</scope>
    <source>
        <strain evidence="4">SH35</strain>
    </source>
</reference>
<feature type="domain" description="CAAX prenyl protease 2/Lysostaphin resistance protein A-like" evidence="2">
    <location>
        <begin position="97"/>
        <end position="195"/>
    </location>
</feature>
<keyword evidence="1" id="KW-1133">Transmembrane helix</keyword>
<dbReference type="GO" id="GO:0004175">
    <property type="term" value="F:endopeptidase activity"/>
    <property type="evidence" value="ECO:0007669"/>
    <property type="project" value="UniProtKB-ARBA"/>
</dbReference>
<dbReference type="EMBL" id="CP028136">
    <property type="protein sequence ID" value="AVR47537.1"/>
    <property type="molecule type" value="Genomic_DNA"/>
</dbReference>
<evidence type="ECO:0000313" key="3">
    <source>
        <dbReference type="EMBL" id="AVR47537.1"/>
    </source>
</evidence>
<feature type="transmembrane region" description="Helical" evidence="1">
    <location>
        <begin position="41"/>
        <end position="58"/>
    </location>
</feature>
<evidence type="ECO:0000256" key="1">
    <source>
        <dbReference type="SAM" id="Phobius"/>
    </source>
</evidence>
<accession>A0A2R3ZBA1</accession>
<keyword evidence="1" id="KW-0812">Transmembrane</keyword>
<dbReference type="KEGG" id="grs:C7S20_17740"/>
<sequence>MIGSYFLFFMLLSFLHSWFPGLDLEQYQQSELFEMMKKSPWKFFFLAAIAAPVMEESIFRSLVKPSVADIKLFLCALLFIGALAIIPEKANWILRYTLVFITISLFYYAMGELIPEKYFLKISDLLKRWYLPFWLVGAVIFGMVHVFNYVEGLYFDLVLFILIFPRIIAGFFCGKIKIENRGIFWPILLHSMNNSIVLLLMYPFSEGV</sequence>
<keyword evidence="1" id="KW-0472">Membrane</keyword>
<keyword evidence="3" id="KW-0378">Hydrolase</keyword>
<evidence type="ECO:0000259" key="2">
    <source>
        <dbReference type="Pfam" id="PF02517"/>
    </source>
</evidence>
<evidence type="ECO:0000313" key="4">
    <source>
        <dbReference type="Proteomes" id="UP000241507"/>
    </source>
</evidence>
<feature type="transmembrane region" description="Helical" evidence="1">
    <location>
        <begin position="70"/>
        <end position="86"/>
    </location>
</feature>
<keyword evidence="4" id="KW-1185">Reference proteome</keyword>
<dbReference type="InterPro" id="IPR003675">
    <property type="entry name" value="Rce1/LyrA-like_dom"/>
</dbReference>
<feature type="transmembrane region" description="Helical" evidence="1">
    <location>
        <begin position="92"/>
        <end position="109"/>
    </location>
</feature>